<dbReference type="SUPFAM" id="SSF48576">
    <property type="entry name" value="Terpenoid synthases"/>
    <property type="match status" value="1"/>
</dbReference>
<gene>
    <name evidence="1" type="ORF">HD593_003199</name>
</gene>
<dbReference type="EMBL" id="JACHMI010000001">
    <property type="protein sequence ID" value="MBB6548404.1"/>
    <property type="molecule type" value="Genomic_DNA"/>
</dbReference>
<dbReference type="Gene3D" id="1.10.600.10">
    <property type="entry name" value="Farnesyl Diphosphate Synthase"/>
    <property type="match status" value="1"/>
</dbReference>
<reference evidence="1 2" key="1">
    <citation type="submission" date="2020-08" db="EMBL/GenBank/DDBJ databases">
        <title>Sequencing the genomes of 1000 actinobacteria strains.</title>
        <authorList>
            <person name="Klenk H.-P."/>
        </authorList>
    </citation>
    <scope>NUCLEOTIDE SEQUENCE [LARGE SCALE GENOMIC DNA]</scope>
    <source>
        <strain evidence="1 2">DSM 43768</strain>
    </source>
</reference>
<sequence>MNDPVSAYFDIRNELADRLLEQSHQLAGVPEQDRGAVLEAALDAVPEVERLLRPYASLFADGNSAASRLAFSCLSAAATFPHARREQIADLGALSTILFGVDDITDNLAGDWTDRDIVVLFGDLASVLSGAPLAVDAAAGAAADAGTRPVDEAMAAWQSWCARLRRYDGAGAYLPILAAQLERTGEAMARERVWATGGEPWPAYEEYLPHAAVTFLYHTWWLAALAICGPAPADAAAVWRSIEQVTDLGAACLRLANDVRTFQRERHEGKPNAVLILEGAGTSTEAAVERVTAHIRRLNAEFAEAIAGLPDGLAWVADGQYRCVTFSGGWYMARDTHAYTVRDLAADADAHRG</sequence>
<evidence type="ECO:0000313" key="2">
    <source>
        <dbReference type="Proteomes" id="UP000565579"/>
    </source>
</evidence>
<dbReference type="Proteomes" id="UP000565579">
    <property type="component" value="Unassembled WGS sequence"/>
</dbReference>
<evidence type="ECO:0008006" key="3">
    <source>
        <dbReference type="Google" id="ProtNLM"/>
    </source>
</evidence>
<keyword evidence="2" id="KW-1185">Reference proteome</keyword>
<dbReference type="InterPro" id="IPR008949">
    <property type="entry name" value="Isoprenoid_synthase_dom_sf"/>
</dbReference>
<protein>
    <recommendedName>
        <fullName evidence="3">Terpene synthase</fullName>
    </recommendedName>
</protein>
<proteinExistence type="predicted"/>
<evidence type="ECO:0000313" key="1">
    <source>
        <dbReference type="EMBL" id="MBB6548404.1"/>
    </source>
</evidence>
<dbReference type="Pfam" id="PF19086">
    <property type="entry name" value="Terpene_syn_C_2"/>
    <property type="match status" value="1"/>
</dbReference>
<organism evidence="1 2">
    <name type="scientific">Nonomuraea rubra</name>
    <dbReference type="NCBI Taxonomy" id="46180"/>
    <lineage>
        <taxon>Bacteria</taxon>
        <taxon>Bacillati</taxon>
        <taxon>Actinomycetota</taxon>
        <taxon>Actinomycetes</taxon>
        <taxon>Streptosporangiales</taxon>
        <taxon>Streptosporangiaceae</taxon>
        <taxon>Nonomuraea</taxon>
    </lineage>
</organism>
<dbReference type="RefSeq" id="WP_185102898.1">
    <property type="nucleotide sequence ID" value="NZ_BAAAXY010000237.1"/>
</dbReference>
<name>A0A7X0NRX7_9ACTN</name>
<comment type="caution">
    <text evidence="1">The sequence shown here is derived from an EMBL/GenBank/DDBJ whole genome shotgun (WGS) entry which is preliminary data.</text>
</comment>
<accession>A0A7X0NRX7</accession>
<dbReference type="AlphaFoldDB" id="A0A7X0NRX7"/>